<dbReference type="STRING" id="218851.A0A2G5CGL6"/>
<dbReference type="PROSITE" id="PS51186">
    <property type="entry name" value="GNAT"/>
    <property type="match status" value="1"/>
</dbReference>
<dbReference type="Gene3D" id="3.40.630.30">
    <property type="match status" value="1"/>
</dbReference>
<organism evidence="10 11">
    <name type="scientific">Aquilegia coerulea</name>
    <name type="common">Rocky mountain columbine</name>
    <dbReference type="NCBI Taxonomy" id="218851"/>
    <lineage>
        <taxon>Eukaryota</taxon>
        <taxon>Viridiplantae</taxon>
        <taxon>Streptophyta</taxon>
        <taxon>Embryophyta</taxon>
        <taxon>Tracheophyta</taxon>
        <taxon>Spermatophyta</taxon>
        <taxon>Magnoliopsida</taxon>
        <taxon>Ranunculales</taxon>
        <taxon>Ranunculaceae</taxon>
        <taxon>Thalictroideae</taxon>
        <taxon>Aquilegia</taxon>
    </lineage>
</organism>
<sequence length="898" mass="99701">MRRVILAAKNSKFRKRHKRKWGSDSLFEIRKPSYGIGTRSQGTRSTAKSIITAGDSDHHVCTDPCTSINLPNLDEKRHDEVVKSLEGEAVCLREDQSLFVDAEIMDGTSDQYVQIFKNQEEGSNQDSLHPCQSSISCLEENSCLHNVHVAYGCTDTAEEFDSPDREITPETLQHSGHLEDNGGLDTTVLKLEMQQAIASGKNSKAKKTPKCKKISEIKLTELYDEPDDTPDNSLSLSSLRQIVKRSKSKKFQHQSNNSEELAAITSKGKNPKESSFRNDSAEVCLHTNNGSPDPPTCRKITKSKKSAVHNKRGRKRKPECQIDDDDFLIAALILNKNSNSASKKSTPSNTCKKKSVKRKLKSRKGSCKLLPRSTIAIGNHYTDGKWSSSGERTVLSWLIDVGVVSVNDVLQYRNPKDNAVVKDGWVTKDGILCKCCDTLLSVSAFKVHAGFKLYRPCSYLFMESGKPFTLCQLQAWSAEYKARKSGIKEAEVSEADQNDDTCGICADGGELLCCDNCPSTFHQSCLSTKELPEGNWYCPSCTCQICGNVVRKKEDSCSSILLKCSQCDHKYHSTCIAEGGISKVVSDTWFCGESCQAVYSDLHSRVGVSNFTSKELSWVLLKCNHGDTKVHSAQRFALTAECNSKLAVALTIMEECFLPMIDPRTKVNMIPQVIYSWGSEFARMNFEGFYTAVLEKGDELISVATFRIHGVIVAEMPLVATRTENRRQGMCRRLITAIEELLKSYKVERLVVSAIPSLVDTWTAGFGFKPMQDEEKKSLRGINFMTFPGTIMLGKILYEKEAKNEEAGTIGESAQQSDNNCNFVEAGLERAHVMKVKELQVNGEQKSHPKKDLSDPSLDVPDSIGDREQKITPKSECCSPKPEAMDICDGSQLLSTEP</sequence>
<dbReference type="Pfam" id="PF16135">
    <property type="entry name" value="TDBD"/>
    <property type="match status" value="1"/>
</dbReference>
<keyword evidence="5" id="KW-0539">Nucleus</keyword>
<dbReference type="Gene3D" id="3.30.40.10">
    <property type="entry name" value="Zinc/RING finger domain, C3HC4 (zinc finger)"/>
    <property type="match status" value="2"/>
</dbReference>
<dbReference type="PANTHER" id="PTHR46508:SF2">
    <property type="entry name" value="INCREASED DNA METHYLATION 1"/>
    <property type="match status" value="1"/>
</dbReference>
<feature type="compositionally biased region" description="Basic and acidic residues" evidence="7">
    <location>
        <begin position="864"/>
        <end position="873"/>
    </location>
</feature>
<feature type="domain" description="PHD-type" evidence="8">
    <location>
        <begin position="499"/>
        <end position="544"/>
    </location>
</feature>
<dbReference type="FunCoup" id="A0A2G5CGL6">
    <property type="interactions" value="1342"/>
</dbReference>
<keyword evidence="3 6" id="KW-0863">Zinc-finger</keyword>
<feature type="region of interest" description="Disordered" evidence="7">
    <location>
        <begin position="246"/>
        <end position="317"/>
    </location>
</feature>
<dbReference type="InterPro" id="IPR000182">
    <property type="entry name" value="GNAT_dom"/>
</dbReference>
<evidence type="ECO:0000313" key="10">
    <source>
        <dbReference type="EMBL" id="PIA30432.1"/>
    </source>
</evidence>
<evidence type="ECO:0000256" key="6">
    <source>
        <dbReference type="PROSITE-ProRule" id="PRU00146"/>
    </source>
</evidence>
<dbReference type="SUPFAM" id="SSF55729">
    <property type="entry name" value="Acyl-CoA N-acyltransferases (Nat)"/>
    <property type="match status" value="1"/>
</dbReference>
<keyword evidence="4" id="KW-0862">Zinc</keyword>
<dbReference type="GO" id="GO:0016747">
    <property type="term" value="F:acyltransferase activity, transferring groups other than amino-acyl groups"/>
    <property type="evidence" value="ECO:0007669"/>
    <property type="project" value="InterPro"/>
</dbReference>
<evidence type="ECO:0000259" key="9">
    <source>
        <dbReference type="PROSITE" id="PS51186"/>
    </source>
</evidence>
<dbReference type="Pfam" id="PF23209">
    <property type="entry name" value="IDM1_C"/>
    <property type="match status" value="1"/>
</dbReference>
<evidence type="ECO:0000256" key="5">
    <source>
        <dbReference type="ARBA" id="ARBA00023242"/>
    </source>
</evidence>
<dbReference type="CDD" id="cd15532">
    <property type="entry name" value="PHD2_CHD_II"/>
    <property type="match status" value="1"/>
</dbReference>
<evidence type="ECO:0008006" key="12">
    <source>
        <dbReference type="Google" id="ProtNLM"/>
    </source>
</evidence>
<dbReference type="InterPro" id="IPR013083">
    <property type="entry name" value="Znf_RING/FYVE/PHD"/>
</dbReference>
<dbReference type="CDD" id="cd04301">
    <property type="entry name" value="NAT_SF"/>
    <property type="match status" value="1"/>
</dbReference>
<feature type="compositionally biased region" description="Basic and acidic residues" evidence="7">
    <location>
        <begin position="845"/>
        <end position="854"/>
    </location>
</feature>
<accession>A0A2G5CGL6</accession>
<evidence type="ECO:0000256" key="7">
    <source>
        <dbReference type="SAM" id="MobiDB-lite"/>
    </source>
</evidence>
<dbReference type="SMART" id="SM00249">
    <property type="entry name" value="PHD"/>
    <property type="match status" value="2"/>
</dbReference>
<evidence type="ECO:0000256" key="1">
    <source>
        <dbReference type="ARBA" id="ARBA00004123"/>
    </source>
</evidence>
<feature type="compositionally biased region" description="Basic and acidic residues" evidence="7">
    <location>
        <begin position="270"/>
        <end position="280"/>
    </location>
</feature>
<proteinExistence type="predicted"/>
<dbReference type="PANTHER" id="PTHR46508">
    <property type="entry name" value="PHD FINGER FAMILY PROTEIN"/>
    <property type="match status" value="1"/>
</dbReference>
<evidence type="ECO:0000259" key="8">
    <source>
        <dbReference type="PROSITE" id="PS50016"/>
    </source>
</evidence>
<dbReference type="Pfam" id="PF00628">
    <property type="entry name" value="PHD"/>
    <property type="match status" value="1"/>
</dbReference>
<dbReference type="OrthoDB" id="429143at2759"/>
<dbReference type="GO" id="GO:0008270">
    <property type="term" value="F:zinc ion binding"/>
    <property type="evidence" value="ECO:0007669"/>
    <property type="project" value="UniProtKB-KW"/>
</dbReference>
<feature type="domain" description="N-acetyltransferase" evidence="9">
    <location>
        <begin position="648"/>
        <end position="803"/>
    </location>
</feature>
<dbReference type="SUPFAM" id="SSF57903">
    <property type="entry name" value="FYVE/PHD zinc finger"/>
    <property type="match status" value="1"/>
</dbReference>
<evidence type="ECO:0000256" key="3">
    <source>
        <dbReference type="ARBA" id="ARBA00022771"/>
    </source>
</evidence>
<dbReference type="InterPro" id="IPR011011">
    <property type="entry name" value="Znf_FYVE_PHD"/>
</dbReference>
<dbReference type="GO" id="GO:0005634">
    <property type="term" value="C:nucleus"/>
    <property type="evidence" value="ECO:0007669"/>
    <property type="project" value="UniProtKB-SubCell"/>
</dbReference>
<comment type="subcellular location">
    <subcellularLocation>
        <location evidence="1">Nucleus</location>
    </subcellularLocation>
</comment>
<dbReference type="EMBL" id="KZ305072">
    <property type="protein sequence ID" value="PIA30432.1"/>
    <property type="molecule type" value="Genomic_DNA"/>
</dbReference>
<feature type="region of interest" description="Disordered" evidence="7">
    <location>
        <begin position="841"/>
        <end position="898"/>
    </location>
</feature>
<dbReference type="InterPro" id="IPR001965">
    <property type="entry name" value="Znf_PHD"/>
</dbReference>
<name>A0A2G5CGL6_AQUCA</name>
<dbReference type="InterPro" id="IPR019787">
    <property type="entry name" value="Znf_PHD-finger"/>
</dbReference>
<dbReference type="InterPro" id="IPR016181">
    <property type="entry name" value="Acyl_CoA_acyltransferase"/>
</dbReference>
<dbReference type="AlphaFoldDB" id="A0A2G5CGL6"/>
<keyword evidence="2" id="KW-0479">Metal-binding</keyword>
<dbReference type="Proteomes" id="UP000230069">
    <property type="component" value="Unassembled WGS sequence"/>
</dbReference>
<dbReference type="InterPro" id="IPR032308">
    <property type="entry name" value="TDBD"/>
</dbReference>
<keyword evidence="11" id="KW-1185">Reference proteome</keyword>
<feature type="compositionally biased region" description="Basic residues" evidence="7">
    <location>
        <begin position="299"/>
        <end position="317"/>
    </location>
</feature>
<dbReference type="InParanoid" id="A0A2G5CGL6"/>
<dbReference type="InterPro" id="IPR056511">
    <property type="entry name" value="IDM1_C"/>
</dbReference>
<protein>
    <recommendedName>
        <fullName evidence="12">PHD-type domain-containing protein</fullName>
    </recommendedName>
</protein>
<evidence type="ECO:0000313" key="11">
    <source>
        <dbReference type="Proteomes" id="UP000230069"/>
    </source>
</evidence>
<reference evidence="10 11" key="1">
    <citation type="submission" date="2017-09" db="EMBL/GenBank/DDBJ databases">
        <title>WGS assembly of Aquilegia coerulea Goldsmith.</title>
        <authorList>
            <person name="Hodges S."/>
            <person name="Kramer E."/>
            <person name="Nordborg M."/>
            <person name="Tomkins J."/>
            <person name="Borevitz J."/>
            <person name="Derieg N."/>
            <person name="Yan J."/>
            <person name="Mihaltcheva S."/>
            <person name="Hayes R.D."/>
            <person name="Rokhsar D."/>
        </authorList>
    </citation>
    <scope>NUCLEOTIDE SEQUENCE [LARGE SCALE GENOMIC DNA]</scope>
    <source>
        <strain evidence="11">cv. Goldsmith</strain>
    </source>
</reference>
<gene>
    <name evidence="10" type="ORF">AQUCO_05500006v1</name>
</gene>
<evidence type="ECO:0000256" key="2">
    <source>
        <dbReference type="ARBA" id="ARBA00022723"/>
    </source>
</evidence>
<dbReference type="PROSITE" id="PS50016">
    <property type="entry name" value="ZF_PHD_2"/>
    <property type="match status" value="1"/>
</dbReference>
<evidence type="ECO:0000256" key="4">
    <source>
        <dbReference type="ARBA" id="ARBA00022833"/>
    </source>
</evidence>